<accession>A0A1I7X3A7</accession>
<keyword evidence="1" id="KW-1185">Reference proteome</keyword>
<organism evidence="1 2">
    <name type="scientific">Heterorhabditis bacteriophora</name>
    <name type="common">Entomopathogenic nematode worm</name>
    <dbReference type="NCBI Taxonomy" id="37862"/>
    <lineage>
        <taxon>Eukaryota</taxon>
        <taxon>Metazoa</taxon>
        <taxon>Ecdysozoa</taxon>
        <taxon>Nematoda</taxon>
        <taxon>Chromadorea</taxon>
        <taxon>Rhabditida</taxon>
        <taxon>Rhabditina</taxon>
        <taxon>Rhabditomorpha</taxon>
        <taxon>Strongyloidea</taxon>
        <taxon>Heterorhabditidae</taxon>
        <taxon>Heterorhabditis</taxon>
    </lineage>
</organism>
<dbReference type="InterPro" id="IPR036397">
    <property type="entry name" value="RNaseH_sf"/>
</dbReference>
<dbReference type="GO" id="GO:0003676">
    <property type="term" value="F:nucleic acid binding"/>
    <property type="evidence" value="ECO:0007669"/>
    <property type="project" value="InterPro"/>
</dbReference>
<evidence type="ECO:0000313" key="1">
    <source>
        <dbReference type="Proteomes" id="UP000095283"/>
    </source>
</evidence>
<sequence length="149" mass="18015">MKCPTLTADHKKARMDFARAHMSWTSEWIEYKLYSIQVIFNVEKKFNLRWSRRVYFLLERFEKGAKVFPTRNFGGGSLMKKFIFKQDNIAILVLCSTRDWFQSWNTVIIDWSSRSPNLDPMENLWRILARQMKLGTRKDYLWNSERKPH</sequence>
<dbReference type="Proteomes" id="UP000095283">
    <property type="component" value="Unplaced"/>
</dbReference>
<dbReference type="AlphaFoldDB" id="A0A1I7X3A7"/>
<reference evidence="2" key="1">
    <citation type="submission" date="2016-11" db="UniProtKB">
        <authorList>
            <consortium name="WormBaseParasite"/>
        </authorList>
    </citation>
    <scope>IDENTIFICATION</scope>
</reference>
<protein>
    <submittedName>
        <fullName evidence="2">Transposable element Tc1 transposase</fullName>
    </submittedName>
</protein>
<dbReference type="WBParaSite" id="Hba_11953">
    <property type="protein sequence ID" value="Hba_11953"/>
    <property type="gene ID" value="Hba_11953"/>
</dbReference>
<dbReference type="Gene3D" id="3.30.420.10">
    <property type="entry name" value="Ribonuclease H-like superfamily/Ribonuclease H"/>
    <property type="match status" value="2"/>
</dbReference>
<proteinExistence type="predicted"/>
<evidence type="ECO:0000313" key="2">
    <source>
        <dbReference type="WBParaSite" id="Hba_11953"/>
    </source>
</evidence>
<name>A0A1I7X3A7_HETBA</name>